<dbReference type="OrthoDB" id="4729827at2"/>
<sequence length="330" mass="35876">MITLSPTGARILDSNNDGVVSGHAAAMARLEADGLVVRHDRDGGTHWMTEDGWTALDTWRQKNGRAPAAPVTIPRRLPKAQHDAILTAAGRPDQLVPGRDDGDVFAAGETWFRGPTLRAVHAAGYADFWRRPGEENAPYTGRSLYLTPAGREYARLRGSIDVHRRRVVIIACGSEKLPHPGRNEYGNLNAGYPAGELYTGQYHRSLRLAADALTAPSLIRIASALHGLVDLKRPLLPYDVTIGDERAVTAERVARHAAELGTDDADVIFLGGQEYAALLRPAIPHLLTPLAGGMGEHRGLCKQAREDAAVRDAWWKEAAELHAEHHPARA</sequence>
<protein>
    <recommendedName>
        <fullName evidence="1">DUF6884 domain-containing protein</fullName>
    </recommendedName>
</protein>
<evidence type="ECO:0000313" key="3">
    <source>
        <dbReference type="Proteomes" id="UP000244900"/>
    </source>
</evidence>
<gene>
    <name evidence="2" type="ORF">DDW44_30520</name>
</gene>
<evidence type="ECO:0000259" key="1">
    <source>
        <dbReference type="Pfam" id="PF21818"/>
    </source>
</evidence>
<keyword evidence="3" id="KW-1185">Reference proteome</keyword>
<dbReference type="InterPro" id="IPR049251">
    <property type="entry name" value="DUF6884"/>
</dbReference>
<dbReference type="KEGG" id="stir:DDW44_30520"/>
<dbReference type="Pfam" id="PF21818">
    <property type="entry name" value="DUF6884"/>
    <property type="match status" value="1"/>
</dbReference>
<feature type="domain" description="DUF6884" evidence="1">
    <location>
        <begin position="167"/>
        <end position="292"/>
    </location>
</feature>
<accession>A0A2S1T1V5</accession>
<dbReference type="EMBL" id="CP029188">
    <property type="protein sequence ID" value="AWI32655.1"/>
    <property type="molecule type" value="Genomic_DNA"/>
</dbReference>
<reference evidence="2 3" key="1">
    <citation type="submission" date="2018-05" db="EMBL/GenBank/DDBJ databases">
        <title>Complete genome sequence of sponge-derived Streptomyces sp. HNM0039.</title>
        <authorList>
            <person name="Huang X."/>
            <person name="Zhou S."/>
        </authorList>
    </citation>
    <scope>NUCLEOTIDE SEQUENCE [LARGE SCALE GENOMIC DNA]</scope>
    <source>
        <strain evidence="2 3">HNM0039</strain>
    </source>
</reference>
<dbReference type="Proteomes" id="UP000244900">
    <property type="component" value="Chromosome"/>
</dbReference>
<organism evidence="2 3">
    <name type="scientific">Streptomyces tirandamycinicus</name>
    <dbReference type="NCBI Taxonomy" id="2174846"/>
    <lineage>
        <taxon>Bacteria</taxon>
        <taxon>Bacillati</taxon>
        <taxon>Actinomycetota</taxon>
        <taxon>Actinomycetes</taxon>
        <taxon>Kitasatosporales</taxon>
        <taxon>Streptomycetaceae</taxon>
        <taxon>Streptomyces</taxon>
    </lineage>
</organism>
<dbReference type="AlphaFoldDB" id="A0A2S1T1V5"/>
<proteinExistence type="predicted"/>
<dbReference type="RefSeq" id="WP_108908523.1">
    <property type="nucleotide sequence ID" value="NZ_CP029188.1"/>
</dbReference>
<name>A0A2S1T1V5_9ACTN</name>
<evidence type="ECO:0000313" key="2">
    <source>
        <dbReference type="EMBL" id="AWI32655.1"/>
    </source>
</evidence>